<gene>
    <name evidence="2" type="ORF">GCM10011505_01920</name>
</gene>
<evidence type="ECO:0000313" key="3">
    <source>
        <dbReference type="Proteomes" id="UP000603352"/>
    </source>
</evidence>
<protein>
    <recommendedName>
        <fullName evidence="1">SiaC family regulatory phosphoprotein domain-containing protein</fullName>
    </recommendedName>
</protein>
<reference evidence="3" key="1">
    <citation type="journal article" date="2019" name="Int. J. Syst. Evol. Microbiol.">
        <title>The Global Catalogue of Microorganisms (GCM) 10K type strain sequencing project: providing services to taxonomists for standard genome sequencing and annotation.</title>
        <authorList>
            <consortium name="The Broad Institute Genomics Platform"/>
            <consortium name="The Broad Institute Genome Sequencing Center for Infectious Disease"/>
            <person name="Wu L."/>
            <person name="Ma J."/>
        </authorList>
    </citation>
    <scope>NUCLEOTIDE SEQUENCE [LARGE SCALE GENOMIC DNA]</scope>
    <source>
        <strain evidence="3">CGMCC 1.10188</strain>
    </source>
</reference>
<dbReference type="EMBL" id="BMDZ01000001">
    <property type="protein sequence ID" value="GGB24238.1"/>
    <property type="molecule type" value="Genomic_DNA"/>
</dbReference>
<organism evidence="2 3">
    <name type="scientific">Tistrella bauzanensis</name>
    <dbReference type="NCBI Taxonomy" id="657419"/>
    <lineage>
        <taxon>Bacteria</taxon>
        <taxon>Pseudomonadati</taxon>
        <taxon>Pseudomonadota</taxon>
        <taxon>Alphaproteobacteria</taxon>
        <taxon>Geminicoccales</taxon>
        <taxon>Geminicoccaceae</taxon>
        <taxon>Tistrella</taxon>
    </lineage>
</organism>
<dbReference type="Pfam" id="PF09345">
    <property type="entry name" value="SiaC"/>
    <property type="match status" value="1"/>
</dbReference>
<dbReference type="InterPro" id="IPR018530">
    <property type="entry name" value="SiaC"/>
</dbReference>
<feature type="domain" description="SiaC family regulatory phosphoprotein" evidence="1">
    <location>
        <begin position="15"/>
        <end position="131"/>
    </location>
</feature>
<proteinExistence type="predicted"/>
<evidence type="ECO:0000313" key="2">
    <source>
        <dbReference type="EMBL" id="GGB24238.1"/>
    </source>
</evidence>
<evidence type="ECO:0000259" key="1">
    <source>
        <dbReference type="Pfam" id="PF09345"/>
    </source>
</evidence>
<accession>A0ABQ1I9B9</accession>
<dbReference type="RefSeq" id="WP_188574076.1">
    <property type="nucleotide sequence ID" value="NZ_BMDZ01000001.1"/>
</dbReference>
<sequence>MTAVSSVLFSGIDLPATDRSPAVRFDPAAGALALSGESYPEDAAAFFGPILHGLRAFLQMEGPSVTVDIALIYFNSSSAKALMNIFQMLEEAAANGRSVTVNWHFAPDDETMEEFGEDFASDLDAIDFVMCADEEPSG</sequence>
<keyword evidence="3" id="KW-1185">Reference proteome</keyword>
<comment type="caution">
    <text evidence="2">The sequence shown here is derived from an EMBL/GenBank/DDBJ whole genome shotgun (WGS) entry which is preliminary data.</text>
</comment>
<dbReference type="Proteomes" id="UP000603352">
    <property type="component" value="Unassembled WGS sequence"/>
</dbReference>
<name>A0ABQ1I9B9_9PROT</name>